<evidence type="ECO:0000256" key="2">
    <source>
        <dbReference type="SAM" id="Phobius"/>
    </source>
</evidence>
<proteinExistence type="predicted"/>
<keyword evidence="2" id="KW-0472">Membrane</keyword>
<feature type="compositionally biased region" description="Low complexity" evidence="1">
    <location>
        <begin position="332"/>
        <end position="344"/>
    </location>
</feature>
<feature type="region of interest" description="Disordered" evidence="1">
    <location>
        <begin position="39"/>
        <end position="83"/>
    </location>
</feature>
<sequence length="446" mass="49338">MGRKKLRVSTRRHKEGNGVDVFLSNNVLSDLDFDEESEAESSVVRKKQQQVPKLKYNKKSKQSKTTKTKIGEKGRKKRNRTGDIPIITISNPSLDFDDFEKLQDDEFLRRSPQKMKKPRRRSKYSKRKRIFAALLAIGALAGLIYFYDPFSSESTGGDGSSRAADQQDEYFPQLWREPELQDYPEDFDTANSLAECAACCYELNEKYDGGLVKNETLGITPPEFDLLHYRVCISYGCKGFDYDCKDIKNDVFNEQTGEAHPRNNSYRGCVVGENFREDGWACFTAPKELKNIPAHFAIRSINFTCTAGVLDVNINDCDGIPMTFTPPPVPVTAPSSTQAPTSPSFDEIGEPEPTNAPVPNANVWPSHNPTTITDSPTQDSDSGTQNPTGNPTLNPDTGTGAPTLDDSVTLNETMKRQNSSFTYVGVAGGLSGASAVASFMNFRPIG</sequence>
<feature type="compositionally biased region" description="Polar residues" evidence="1">
    <location>
        <begin position="363"/>
        <end position="397"/>
    </location>
</feature>
<dbReference type="EMBL" id="HBIN01015615">
    <property type="protein sequence ID" value="CAE0441733.1"/>
    <property type="molecule type" value="Transcribed_RNA"/>
</dbReference>
<gene>
    <name evidence="3" type="ORF">ASTO00021_LOCUS11855</name>
</gene>
<accession>A0A7S3PJX1</accession>
<evidence type="ECO:0000313" key="3">
    <source>
        <dbReference type="EMBL" id="CAE0441733.1"/>
    </source>
</evidence>
<keyword evidence="2" id="KW-1133">Transmembrane helix</keyword>
<keyword evidence="2" id="KW-0812">Transmembrane</keyword>
<feature type="region of interest" description="Disordered" evidence="1">
    <location>
        <begin position="328"/>
        <end position="406"/>
    </location>
</feature>
<organism evidence="3">
    <name type="scientific">Aplanochytrium stocchinoi</name>
    <dbReference type="NCBI Taxonomy" id="215587"/>
    <lineage>
        <taxon>Eukaryota</taxon>
        <taxon>Sar</taxon>
        <taxon>Stramenopiles</taxon>
        <taxon>Bigyra</taxon>
        <taxon>Labyrinthulomycetes</taxon>
        <taxon>Thraustochytrida</taxon>
        <taxon>Thraustochytriidae</taxon>
        <taxon>Aplanochytrium</taxon>
    </lineage>
</organism>
<reference evidence="3" key="1">
    <citation type="submission" date="2021-01" db="EMBL/GenBank/DDBJ databases">
        <authorList>
            <person name="Corre E."/>
            <person name="Pelletier E."/>
            <person name="Niang G."/>
            <person name="Scheremetjew M."/>
            <person name="Finn R."/>
            <person name="Kale V."/>
            <person name="Holt S."/>
            <person name="Cochrane G."/>
            <person name="Meng A."/>
            <person name="Brown T."/>
            <person name="Cohen L."/>
        </authorList>
    </citation>
    <scope>NUCLEOTIDE SEQUENCE</scope>
    <source>
        <strain evidence="3">GSBS06</strain>
    </source>
</reference>
<feature type="transmembrane region" description="Helical" evidence="2">
    <location>
        <begin position="130"/>
        <end position="147"/>
    </location>
</feature>
<dbReference type="AlphaFoldDB" id="A0A7S3PJX1"/>
<name>A0A7S3PJX1_9STRA</name>
<evidence type="ECO:0000256" key="1">
    <source>
        <dbReference type="SAM" id="MobiDB-lite"/>
    </source>
</evidence>
<feature type="compositionally biased region" description="Basic residues" evidence="1">
    <location>
        <begin position="55"/>
        <end position="67"/>
    </location>
</feature>
<protein>
    <submittedName>
        <fullName evidence="3">Uncharacterized protein</fullName>
    </submittedName>
</protein>